<dbReference type="Pfam" id="PF13966">
    <property type="entry name" value="zf-RVT"/>
    <property type="match status" value="1"/>
</dbReference>
<keyword evidence="1" id="KW-0472">Membrane</keyword>
<dbReference type="InterPro" id="IPR026960">
    <property type="entry name" value="RVT-Znf"/>
</dbReference>
<evidence type="ECO:0000259" key="2">
    <source>
        <dbReference type="Pfam" id="PF13966"/>
    </source>
</evidence>
<evidence type="ECO:0000313" key="3">
    <source>
        <dbReference type="EMBL" id="SPD04947.1"/>
    </source>
</evidence>
<accession>A0A2N9GR76</accession>
<dbReference type="PANTHER" id="PTHR36617:SF15">
    <property type="entry name" value="REVERSE TRANSCRIPTASE ZINC-BINDING DOMAIN-CONTAINING PROTEIN"/>
    <property type="match status" value="1"/>
</dbReference>
<keyword evidence="1" id="KW-0812">Transmembrane</keyword>
<evidence type="ECO:0000256" key="1">
    <source>
        <dbReference type="SAM" id="Phobius"/>
    </source>
</evidence>
<feature type="transmembrane region" description="Helical" evidence="1">
    <location>
        <begin position="212"/>
        <end position="234"/>
    </location>
</feature>
<reference evidence="3" key="1">
    <citation type="submission" date="2018-02" db="EMBL/GenBank/DDBJ databases">
        <authorList>
            <person name="Cohen D.B."/>
            <person name="Kent A.D."/>
        </authorList>
    </citation>
    <scope>NUCLEOTIDE SEQUENCE</scope>
</reference>
<organism evidence="3">
    <name type="scientific">Fagus sylvatica</name>
    <name type="common">Beechnut</name>
    <dbReference type="NCBI Taxonomy" id="28930"/>
    <lineage>
        <taxon>Eukaryota</taxon>
        <taxon>Viridiplantae</taxon>
        <taxon>Streptophyta</taxon>
        <taxon>Embryophyta</taxon>
        <taxon>Tracheophyta</taxon>
        <taxon>Spermatophyta</taxon>
        <taxon>Magnoliopsida</taxon>
        <taxon>eudicotyledons</taxon>
        <taxon>Gunneridae</taxon>
        <taxon>Pentapetalae</taxon>
        <taxon>rosids</taxon>
        <taxon>fabids</taxon>
        <taxon>Fagales</taxon>
        <taxon>Fagaceae</taxon>
        <taxon>Fagus</taxon>
    </lineage>
</organism>
<keyword evidence="1" id="KW-1133">Transmembrane helix</keyword>
<name>A0A2N9GR76_FAGSY</name>
<dbReference type="AlphaFoldDB" id="A0A2N9GR76"/>
<sequence>MWGGWCSDIVRGSYGVTLWKNIRKDWPSFSKALSFEVGDGAKVHFWHDRWCGALCLKEAFPEFFSISRNQATSMADILSFRHGVLHWDLSFSRHMQDWELESVASFMELIYSLSLSGLGDDKPCWGAGVCKFFTVKEYYRSLNSPSSWVFPWKSIWKAKVPPRVAFFSWTTALEKILTVAFFSFWWSDVVCASKAAKVSITCYCIALMCRSFSPWFLAFLGSIGFCLIVFRLFLSAGKGVSRITVVLGFGV</sequence>
<feature type="domain" description="Reverse transcriptase zinc-binding" evidence="2">
    <location>
        <begin position="133"/>
        <end position="179"/>
    </location>
</feature>
<gene>
    <name evidence="3" type="ORF">FSB_LOCUS32829</name>
</gene>
<protein>
    <recommendedName>
        <fullName evidence="2">Reverse transcriptase zinc-binding domain-containing protein</fullName>
    </recommendedName>
</protein>
<dbReference type="EMBL" id="OIVN01002597">
    <property type="protein sequence ID" value="SPD04947.1"/>
    <property type="molecule type" value="Genomic_DNA"/>
</dbReference>
<dbReference type="PANTHER" id="PTHR36617">
    <property type="entry name" value="PROTEIN, PUTATIVE-RELATED"/>
    <property type="match status" value="1"/>
</dbReference>
<proteinExistence type="predicted"/>